<evidence type="ECO:0000259" key="3">
    <source>
        <dbReference type="PROSITE" id="PS50113"/>
    </source>
</evidence>
<dbReference type="CDD" id="cd00130">
    <property type="entry name" value="PAS"/>
    <property type="match status" value="1"/>
</dbReference>
<dbReference type="AlphaFoldDB" id="A0A4R6I6N2"/>
<dbReference type="InterPro" id="IPR000014">
    <property type="entry name" value="PAS"/>
</dbReference>
<feature type="domain" description="PAS" evidence="2">
    <location>
        <begin position="369"/>
        <end position="439"/>
    </location>
</feature>
<dbReference type="FunFam" id="3.30.70.270:FF:000001">
    <property type="entry name" value="Diguanylate cyclase domain protein"/>
    <property type="match status" value="1"/>
</dbReference>
<dbReference type="PROSITE" id="PS50887">
    <property type="entry name" value="GGDEF"/>
    <property type="match status" value="1"/>
</dbReference>
<dbReference type="PANTHER" id="PTHR44757">
    <property type="entry name" value="DIGUANYLATE CYCLASE DGCP"/>
    <property type="match status" value="1"/>
</dbReference>
<dbReference type="InterPro" id="IPR035965">
    <property type="entry name" value="PAS-like_dom_sf"/>
</dbReference>
<dbReference type="InterPro" id="IPR001610">
    <property type="entry name" value="PAC"/>
</dbReference>
<dbReference type="OrthoDB" id="8929028at2"/>
<evidence type="ECO:0000259" key="4">
    <source>
        <dbReference type="PROSITE" id="PS50887"/>
    </source>
</evidence>
<dbReference type="InterPro" id="IPR029787">
    <property type="entry name" value="Nucleotide_cyclase"/>
</dbReference>
<evidence type="ECO:0000313" key="6">
    <source>
        <dbReference type="Proteomes" id="UP000295150"/>
    </source>
</evidence>
<accession>A0A4R6I6N2</accession>
<dbReference type="SMART" id="SM00091">
    <property type="entry name" value="PAS"/>
    <property type="match status" value="1"/>
</dbReference>
<reference evidence="5 6" key="1">
    <citation type="submission" date="2019-03" db="EMBL/GenBank/DDBJ databases">
        <title>Freshwater and sediment microbial communities from various areas in North America, analyzing microbe dynamics in response to fracking.</title>
        <authorList>
            <person name="Lamendella R."/>
        </authorList>
    </citation>
    <scope>NUCLEOTIDE SEQUENCE [LARGE SCALE GENOMIC DNA]</scope>
    <source>
        <strain evidence="5 6">1_TX</strain>
    </source>
</reference>
<dbReference type="InterPro" id="IPR052155">
    <property type="entry name" value="Biofilm_reg_signaling"/>
</dbReference>
<dbReference type="Pfam" id="PF08447">
    <property type="entry name" value="PAS_3"/>
    <property type="match status" value="1"/>
</dbReference>
<sequence>MTQPKRIKPFTAALRRHLLSLRGRLLLGVAALWLLLSLLLLAFGWQSGSRLVEETNRVHLRYEADLIRNAITQQVEERMEALEGLAGQLQQVSPGTLAARNPQALMSLFDGLLVVNADNMIIDDWPKVPNRVGQDASVRAYAQFMRHFQRRHVSEPFVGILSGKPMVMLLVPRKDTDGNYAGFLGGQVEIGGSELFDNFDHLRLGNAGHVVVTTASGRLLYHPEQHRGLPDISQLKDDPQLELAMLGWEGEVLQDEEALKAYRQIWPADWVVSVYLPLGQMYAPLAELMERITYQVWWSLGLLLPVMGALIWLALHPLSHLAHQIKELRHGSRDALEIPTQITELRRVIDAFNKLEKQRLATLHDLQQRSALLRGILAASPQGMFVTDTRGELTFVNPTLQRMLGITLATHLEEWARHIHAQDRAPLVKAWLASLLQQQDLKRQFRYYGEHGELLWLDVHTNAISVDGEFIGLVGVVRDITQRQHEDALRRWEAEHDPLTGLLNRRGLERRLEDAFAEWQKAGISSALLLFDLDHFKCINDTGGHALGDSMLQQVAAAMESEARSSDHAARQGGDEFAMLLPGCKLPRALQIAESLRARIAELSVEQHGQSWQVTASIGVSTFQPDDLTIHEVMKRADAASYAAKSRGRNEVVSG</sequence>
<dbReference type="Gene3D" id="3.30.70.270">
    <property type="match status" value="1"/>
</dbReference>
<dbReference type="Pfam" id="PF00990">
    <property type="entry name" value="GGDEF"/>
    <property type="match status" value="1"/>
</dbReference>
<proteinExistence type="predicted"/>
<dbReference type="InterPro" id="IPR043128">
    <property type="entry name" value="Rev_trsase/Diguanyl_cyclase"/>
</dbReference>
<gene>
    <name evidence="5" type="ORF">DFO68_101329</name>
</gene>
<protein>
    <submittedName>
        <fullName evidence="5">Diguanylate cyclase with PAS/PAC sensor</fullName>
    </submittedName>
</protein>
<feature type="domain" description="GGDEF" evidence="4">
    <location>
        <begin position="524"/>
        <end position="655"/>
    </location>
</feature>
<feature type="domain" description="PAC" evidence="3">
    <location>
        <begin position="441"/>
        <end position="492"/>
    </location>
</feature>
<keyword evidence="6" id="KW-1185">Reference proteome</keyword>
<dbReference type="CDD" id="cd18774">
    <property type="entry name" value="PDC2_HK_sensor"/>
    <property type="match status" value="1"/>
</dbReference>
<dbReference type="SMART" id="SM00086">
    <property type="entry name" value="PAC"/>
    <property type="match status" value="1"/>
</dbReference>
<dbReference type="EMBL" id="SNWH01000001">
    <property type="protein sequence ID" value="TDO16798.1"/>
    <property type="molecule type" value="Genomic_DNA"/>
</dbReference>
<dbReference type="Gene3D" id="3.30.450.20">
    <property type="entry name" value="PAS domain"/>
    <property type="match status" value="2"/>
</dbReference>
<dbReference type="NCBIfam" id="TIGR00254">
    <property type="entry name" value="GGDEF"/>
    <property type="match status" value="1"/>
</dbReference>
<organism evidence="5 6">
    <name type="scientific">Halomonas ventosae</name>
    <dbReference type="NCBI Taxonomy" id="229007"/>
    <lineage>
        <taxon>Bacteria</taxon>
        <taxon>Pseudomonadati</taxon>
        <taxon>Pseudomonadota</taxon>
        <taxon>Gammaproteobacteria</taxon>
        <taxon>Oceanospirillales</taxon>
        <taxon>Halomonadaceae</taxon>
        <taxon>Halomonas</taxon>
    </lineage>
</organism>
<dbReference type="CDD" id="cd01949">
    <property type="entry name" value="GGDEF"/>
    <property type="match status" value="1"/>
</dbReference>
<dbReference type="NCBIfam" id="TIGR00229">
    <property type="entry name" value="sensory_box"/>
    <property type="match status" value="1"/>
</dbReference>
<dbReference type="RefSeq" id="WP_133481398.1">
    <property type="nucleotide sequence ID" value="NZ_SNWH01000001.1"/>
</dbReference>
<comment type="cofactor">
    <cofactor evidence="1">
        <name>Mg(2+)</name>
        <dbReference type="ChEBI" id="CHEBI:18420"/>
    </cofactor>
</comment>
<dbReference type="SMART" id="SM00267">
    <property type="entry name" value="GGDEF"/>
    <property type="match status" value="1"/>
</dbReference>
<dbReference type="PANTHER" id="PTHR44757:SF2">
    <property type="entry name" value="BIOFILM ARCHITECTURE MAINTENANCE PROTEIN MBAA"/>
    <property type="match status" value="1"/>
</dbReference>
<evidence type="ECO:0000256" key="1">
    <source>
        <dbReference type="ARBA" id="ARBA00001946"/>
    </source>
</evidence>
<name>A0A4R6I6N2_9GAMM</name>
<evidence type="ECO:0000313" key="5">
    <source>
        <dbReference type="EMBL" id="TDO16798.1"/>
    </source>
</evidence>
<dbReference type="InterPro" id="IPR000160">
    <property type="entry name" value="GGDEF_dom"/>
</dbReference>
<comment type="caution">
    <text evidence="5">The sequence shown here is derived from an EMBL/GenBank/DDBJ whole genome shotgun (WGS) entry which is preliminary data.</text>
</comment>
<dbReference type="InterPro" id="IPR000700">
    <property type="entry name" value="PAS-assoc_C"/>
</dbReference>
<dbReference type="CDD" id="cd12914">
    <property type="entry name" value="PDC1_DGC_like"/>
    <property type="match status" value="1"/>
</dbReference>
<dbReference type="GO" id="GO:0003824">
    <property type="term" value="F:catalytic activity"/>
    <property type="evidence" value="ECO:0007669"/>
    <property type="project" value="UniProtKB-ARBA"/>
</dbReference>
<dbReference type="PROSITE" id="PS50112">
    <property type="entry name" value="PAS"/>
    <property type="match status" value="1"/>
</dbReference>
<dbReference type="InterPro" id="IPR013655">
    <property type="entry name" value="PAS_fold_3"/>
</dbReference>
<dbReference type="SUPFAM" id="SSF55785">
    <property type="entry name" value="PYP-like sensor domain (PAS domain)"/>
    <property type="match status" value="1"/>
</dbReference>
<dbReference type="PROSITE" id="PS50113">
    <property type="entry name" value="PAC"/>
    <property type="match status" value="1"/>
</dbReference>
<evidence type="ECO:0000259" key="2">
    <source>
        <dbReference type="PROSITE" id="PS50112"/>
    </source>
</evidence>
<dbReference type="Proteomes" id="UP000295150">
    <property type="component" value="Unassembled WGS sequence"/>
</dbReference>
<dbReference type="SUPFAM" id="SSF55073">
    <property type="entry name" value="Nucleotide cyclase"/>
    <property type="match status" value="1"/>
</dbReference>